<dbReference type="PROSITE" id="PS51257">
    <property type="entry name" value="PROKAR_LIPOPROTEIN"/>
    <property type="match status" value="1"/>
</dbReference>
<dbReference type="KEGG" id="mel:Metbo_2004"/>
<dbReference type="GeneID" id="10278464"/>
<proteinExistence type="predicted"/>
<dbReference type="Proteomes" id="UP000007490">
    <property type="component" value="Chromosome"/>
</dbReference>
<organism evidence="1 2">
    <name type="scientific">Methanobacterium lacus (strain AL-21)</name>
    <dbReference type="NCBI Taxonomy" id="877455"/>
    <lineage>
        <taxon>Archaea</taxon>
        <taxon>Methanobacteriati</taxon>
        <taxon>Methanobacteriota</taxon>
        <taxon>Methanomada group</taxon>
        <taxon>Methanobacteria</taxon>
        <taxon>Methanobacteriales</taxon>
        <taxon>Methanobacteriaceae</taxon>
        <taxon>Methanobacterium</taxon>
    </lineage>
</organism>
<dbReference type="eggNOG" id="arCOG10346">
    <property type="taxonomic scope" value="Archaea"/>
</dbReference>
<name>F0TBF4_METLA</name>
<accession>F0TBF4</accession>
<evidence type="ECO:0000313" key="1">
    <source>
        <dbReference type="EMBL" id="ADZ10223.1"/>
    </source>
</evidence>
<gene>
    <name evidence="1" type="ordered locus">Metbo_2004</name>
</gene>
<evidence type="ECO:0000313" key="2">
    <source>
        <dbReference type="Proteomes" id="UP000007490"/>
    </source>
</evidence>
<dbReference type="RefSeq" id="WP_013645574.1">
    <property type="nucleotide sequence ID" value="NC_015216.1"/>
</dbReference>
<keyword evidence="2" id="KW-1185">Reference proteome</keyword>
<dbReference type="AlphaFoldDB" id="F0TBF4"/>
<reference evidence="1 2" key="2">
    <citation type="journal article" date="2014" name="Int. J. Syst. Evol. Microbiol.">
        <title>Methanobacterium paludis sp. nov. and a novel strain of Methanobacterium lacus isolated from northern peatlands.</title>
        <authorList>
            <person name="Cadillo-Quiroz H."/>
            <person name="Brauer S.L."/>
            <person name="Goodson N."/>
            <person name="Yavitt J.B."/>
            <person name="Zinder S.H."/>
        </authorList>
    </citation>
    <scope>NUCLEOTIDE SEQUENCE [LARGE SCALE GENOMIC DNA]</scope>
    <source>
        <strain evidence="1 2">AL-21</strain>
    </source>
</reference>
<sequence length="146" mass="14744" precursor="true">MKKINFGILGILGIVLLVVFASGCTSNNSNSSSNGQSNQSNGQAATYSGAPAVKVTGNGAWTGNIADNSGSRSVDGSGSQTFQLTDDPGVVAVTFQKDNSNEVSQNGTITPNTGTLTVEILDKTGKVVATQSTTADAGVVSTSYSF</sequence>
<dbReference type="HOGENOM" id="CLU_1773204_0_0_2"/>
<reference evidence="2" key="1">
    <citation type="submission" date="2011-02" db="EMBL/GenBank/DDBJ databases">
        <title>Complete sequence of Methanobacterium sp. AL-21.</title>
        <authorList>
            <consortium name="US DOE Joint Genome Institute"/>
            <person name="Lucas S."/>
            <person name="Copeland A."/>
            <person name="Lapidus A."/>
            <person name="Cheng J.-F."/>
            <person name="Goodwin L."/>
            <person name="Pitluck S."/>
            <person name="Chertkov O."/>
            <person name="Detter J.C."/>
            <person name="Han C."/>
            <person name="Tapia R."/>
            <person name="Land M."/>
            <person name="Hauser L."/>
            <person name="Kyrpides N."/>
            <person name="Ivanova N."/>
            <person name="Mikhailova N."/>
            <person name="Pagani I."/>
            <person name="Cadillo-Quiroz H."/>
            <person name="Imachi H."/>
            <person name="Zinder S."/>
            <person name="Liu W."/>
            <person name="Woyke T."/>
        </authorList>
    </citation>
    <scope>NUCLEOTIDE SEQUENCE [LARGE SCALE GENOMIC DNA]</scope>
    <source>
        <strain evidence="2">AL-21</strain>
    </source>
</reference>
<dbReference type="EMBL" id="CP002551">
    <property type="protein sequence ID" value="ADZ10223.1"/>
    <property type="molecule type" value="Genomic_DNA"/>
</dbReference>
<protein>
    <submittedName>
        <fullName evidence="1">Uncharacterized protein</fullName>
    </submittedName>
</protein>